<evidence type="ECO:0000313" key="2">
    <source>
        <dbReference type="EMBL" id="KKK92806.1"/>
    </source>
</evidence>
<dbReference type="InterPro" id="IPR047650">
    <property type="entry name" value="Transpos_IS110"/>
</dbReference>
<proteinExistence type="predicted"/>
<evidence type="ECO:0000259" key="1">
    <source>
        <dbReference type="Pfam" id="PF01548"/>
    </source>
</evidence>
<protein>
    <recommendedName>
        <fullName evidence="1">Transposase IS110-like N-terminal domain-containing protein</fullName>
    </recommendedName>
</protein>
<accession>A0A0F9C812</accession>
<dbReference type="AlphaFoldDB" id="A0A0F9C812"/>
<dbReference type="EMBL" id="LAZR01048050">
    <property type="protein sequence ID" value="KKK92806.1"/>
    <property type="molecule type" value="Genomic_DNA"/>
</dbReference>
<dbReference type="GO" id="GO:0004803">
    <property type="term" value="F:transposase activity"/>
    <property type="evidence" value="ECO:0007669"/>
    <property type="project" value="InterPro"/>
</dbReference>
<dbReference type="InterPro" id="IPR002525">
    <property type="entry name" value="Transp_IS110-like_N"/>
</dbReference>
<dbReference type="GO" id="GO:0003677">
    <property type="term" value="F:DNA binding"/>
    <property type="evidence" value="ECO:0007669"/>
    <property type="project" value="InterPro"/>
</dbReference>
<dbReference type="Pfam" id="PF01548">
    <property type="entry name" value="DEDD_Tnp_IS110"/>
    <property type="match status" value="1"/>
</dbReference>
<sequence>MNEKFAGIDVSKYAFDLNVNGNDKVEHFNNDVKDIKKCSKALVKLAPALVVIEATGGYEMNLAMALQQAGLAVSVINPARIRNFAKAAGILAKTDNIDARAISFFASALKPPTTAMITESTRKIKSLVARRGQLIRMRTAELNRQGHAVDKFVDKSLKATIKLLDKQIESIDKEIKGCISNDPEMNTKANIAESMPGIGEVTA</sequence>
<dbReference type="GO" id="GO:0006313">
    <property type="term" value="P:DNA transposition"/>
    <property type="evidence" value="ECO:0007669"/>
    <property type="project" value="InterPro"/>
</dbReference>
<organism evidence="2">
    <name type="scientific">marine sediment metagenome</name>
    <dbReference type="NCBI Taxonomy" id="412755"/>
    <lineage>
        <taxon>unclassified sequences</taxon>
        <taxon>metagenomes</taxon>
        <taxon>ecological metagenomes</taxon>
    </lineage>
</organism>
<gene>
    <name evidence="2" type="ORF">LCGC14_2699260</name>
</gene>
<dbReference type="PANTHER" id="PTHR33055">
    <property type="entry name" value="TRANSPOSASE FOR INSERTION SEQUENCE ELEMENT IS1111A"/>
    <property type="match status" value="1"/>
</dbReference>
<comment type="caution">
    <text evidence="2">The sequence shown here is derived from an EMBL/GenBank/DDBJ whole genome shotgun (WGS) entry which is preliminary data.</text>
</comment>
<name>A0A0F9C812_9ZZZZ</name>
<feature type="domain" description="Transposase IS110-like N-terminal" evidence="1">
    <location>
        <begin position="6"/>
        <end position="147"/>
    </location>
</feature>
<reference evidence="2" key="1">
    <citation type="journal article" date="2015" name="Nature">
        <title>Complex archaea that bridge the gap between prokaryotes and eukaryotes.</title>
        <authorList>
            <person name="Spang A."/>
            <person name="Saw J.H."/>
            <person name="Jorgensen S.L."/>
            <person name="Zaremba-Niedzwiedzka K."/>
            <person name="Martijn J."/>
            <person name="Lind A.E."/>
            <person name="van Eijk R."/>
            <person name="Schleper C."/>
            <person name="Guy L."/>
            <person name="Ettema T.J."/>
        </authorList>
    </citation>
    <scope>NUCLEOTIDE SEQUENCE</scope>
</reference>
<feature type="non-terminal residue" evidence="2">
    <location>
        <position position="203"/>
    </location>
</feature>
<dbReference type="PANTHER" id="PTHR33055:SF13">
    <property type="entry name" value="TRANSPOSASE"/>
    <property type="match status" value="1"/>
</dbReference>